<evidence type="ECO:0000256" key="6">
    <source>
        <dbReference type="ARBA" id="ARBA00023125"/>
    </source>
</evidence>
<dbReference type="PROSITE" id="PS51030">
    <property type="entry name" value="NUCLEAR_REC_DBD_2"/>
    <property type="match status" value="1"/>
</dbReference>
<keyword evidence="4 10" id="KW-0862">Zinc</keyword>
<dbReference type="Pfam" id="PF00105">
    <property type="entry name" value="zf-C4"/>
    <property type="match status" value="1"/>
</dbReference>
<keyword evidence="14" id="KW-1185">Reference proteome</keyword>
<dbReference type="InParanoid" id="A0A1S3K6K2"/>
<dbReference type="GO" id="GO:0008270">
    <property type="term" value="F:zinc ion binding"/>
    <property type="evidence" value="ECO:0007669"/>
    <property type="project" value="UniProtKB-KW"/>
</dbReference>
<dbReference type="GeneID" id="106179265"/>
<keyword evidence="8 10" id="KW-0675">Receptor</keyword>
<keyword evidence="6 10" id="KW-0238">DNA-binding</keyword>
<dbReference type="PROSITE" id="PS00031">
    <property type="entry name" value="NUCLEAR_REC_DBD_1"/>
    <property type="match status" value="1"/>
</dbReference>
<evidence type="ECO:0000256" key="8">
    <source>
        <dbReference type="ARBA" id="ARBA00023170"/>
    </source>
</evidence>
<evidence type="ECO:0000256" key="4">
    <source>
        <dbReference type="ARBA" id="ARBA00022833"/>
    </source>
</evidence>
<evidence type="ECO:0000256" key="2">
    <source>
        <dbReference type="ARBA" id="ARBA00022723"/>
    </source>
</evidence>
<name>A0A1S3K6K2_LINAN</name>
<dbReference type="SMART" id="SM00430">
    <property type="entry name" value="HOLI"/>
    <property type="match status" value="1"/>
</dbReference>
<evidence type="ECO:0000313" key="14">
    <source>
        <dbReference type="Proteomes" id="UP000085678"/>
    </source>
</evidence>
<dbReference type="PANTHER" id="PTHR48092">
    <property type="entry name" value="KNIRPS-RELATED PROTEIN-RELATED"/>
    <property type="match status" value="1"/>
</dbReference>
<dbReference type="GO" id="GO:0003700">
    <property type="term" value="F:DNA-binding transcription factor activity"/>
    <property type="evidence" value="ECO:0007669"/>
    <property type="project" value="InterPro"/>
</dbReference>
<dbReference type="Proteomes" id="UP000085678">
    <property type="component" value="Unplaced"/>
</dbReference>
<protein>
    <submittedName>
        <fullName evidence="15">Nuclear receptor subfamily 6 group A member 1-B</fullName>
    </submittedName>
</protein>
<dbReference type="Gene3D" id="3.30.50.10">
    <property type="entry name" value="Erythroid Transcription Factor GATA-1, subunit A"/>
    <property type="match status" value="1"/>
</dbReference>
<dbReference type="InterPro" id="IPR050200">
    <property type="entry name" value="Nuclear_hormone_rcpt_NR3"/>
</dbReference>
<dbReference type="RefSeq" id="XP_013418263.1">
    <property type="nucleotide sequence ID" value="XM_013562809.1"/>
</dbReference>
<feature type="compositionally biased region" description="Low complexity" evidence="11">
    <location>
        <begin position="52"/>
        <end position="67"/>
    </location>
</feature>
<evidence type="ECO:0000256" key="1">
    <source>
        <dbReference type="ARBA" id="ARBA00004123"/>
    </source>
</evidence>
<dbReference type="PRINTS" id="PR00398">
    <property type="entry name" value="STRDHORMONER"/>
</dbReference>
<keyword evidence="3 10" id="KW-0863">Zinc-finger</keyword>
<evidence type="ECO:0000313" key="15">
    <source>
        <dbReference type="RefSeq" id="XP_013418263.1"/>
    </source>
</evidence>
<dbReference type="Pfam" id="PF00104">
    <property type="entry name" value="Hormone_recep"/>
    <property type="match status" value="1"/>
</dbReference>
<dbReference type="InterPro" id="IPR013088">
    <property type="entry name" value="Znf_NHR/GATA"/>
</dbReference>
<dbReference type="InterPro" id="IPR000536">
    <property type="entry name" value="Nucl_hrmn_rcpt_lig-bd"/>
</dbReference>
<keyword evidence="5 10" id="KW-0805">Transcription regulation</keyword>
<dbReference type="SMART" id="SM00399">
    <property type="entry name" value="ZnF_C4"/>
    <property type="match status" value="1"/>
</dbReference>
<dbReference type="OrthoDB" id="10006908at2759"/>
<comment type="subcellular location">
    <subcellularLocation>
        <location evidence="1 10">Nucleus</location>
    </subcellularLocation>
</comment>
<organism evidence="14 15">
    <name type="scientific">Lingula anatina</name>
    <name type="common">Brachiopod</name>
    <name type="synonym">Lingula unguis</name>
    <dbReference type="NCBI Taxonomy" id="7574"/>
    <lineage>
        <taxon>Eukaryota</taxon>
        <taxon>Metazoa</taxon>
        <taxon>Spiralia</taxon>
        <taxon>Lophotrochozoa</taxon>
        <taxon>Brachiopoda</taxon>
        <taxon>Linguliformea</taxon>
        <taxon>Lingulata</taxon>
        <taxon>Lingulida</taxon>
        <taxon>Linguloidea</taxon>
        <taxon>Lingulidae</taxon>
        <taxon>Lingula</taxon>
    </lineage>
</organism>
<gene>
    <name evidence="15" type="primary">LOC106179265</name>
</gene>
<evidence type="ECO:0000259" key="12">
    <source>
        <dbReference type="PROSITE" id="PS51030"/>
    </source>
</evidence>
<comment type="similarity">
    <text evidence="10">Belongs to the nuclear hormone receptor family.</text>
</comment>
<evidence type="ECO:0000259" key="13">
    <source>
        <dbReference type="PROSITE" id="PS51843"/>
    </source>
</evidence>
<keyword evidence="7 10" id="KW-0804">Transcription</keyword>
<dbReference type="SUPFAM" id="SSF57716">
    <property type="entry name" value="Glucocorticoid receptor-like (DNA-binding domain)"/>
    <property type="match status" value="1"/>
</dbReference>
<dbReference type="FunFam" id="3.30.50.10:FF:000006">
    <property type="entry name" value="Nuclear receptor subfamily 5 group A member"/>
    <property type="match status" value="1"/>
</dbReference>
<dbReference type="PRINTS" id="PR00047">
    <property type="entry name" value="STROIDFINGER"/>
</dbReference>
<proteinExistence type="inferred from homology"/>
<dbReference type="InterPro" id="IPR035500">
    <property type="entry name" value="NHR-like_dom_sf"/>
</dbReference>
<dbReference type="GO" id="GO:0005634">
    <property type="term" value="C:nucleus"/>
    <property type="evidence" value="ECO:0007669"/>
    <property type="project" value="UniProtKB-SubCell"/>
</dbReference>
<keyword evidence="2 10" id="KW-0479">Metal-binding</keyword>
<dbReference type="SUPFAM" id="SSF48508">
    <property type="entry name" value="Nuclear receptor ligand-binding domain"/>
    <property type="match status" value="1"/>
</dbReference>
<feature type="domain" description="Nuclear receptor" evidence="12">
    <location>
        <begin position="75"/>
        <end position="150"/>
    </location>
</feature>
<feature type="region of interest" description="Disordered" evidence="11">
    <location>
        <begin position="1"/>
        <end position="68"/>
    </location>
</feature>
<evidence type="ECO:0000256" key="5">
    <source>
        <dbReference type="ARBA" id="ARBA00023015"/>
    </source>
</evidence>
<dbReference type="Gene3D" id="1.10.565.10">
    <property type="entry name" value="Retinoid X Receptor"/>
    <property type="match status" value="1"/>
</dbReference>
<dbReference type="AlphaFoldDB" id="A0A1S3K6K2"/>
<reference evidence="15" key="1">
    <citation type="submission" date="2025-08" db="UniProtKB">
        <authorList>
            <consortium name="RefSeq"/>
        </authorList>
    </citation>
    <scope>IDENTIFICATION</scope>
    <source>
        <tissue evidence="15">Gonads</tissue>
    </source>
</reference>
<dbReference type="InterPro" id="IPR001723">
    <property type="entry name" value="Nuclear_hrmn_rcpt"/>
</dbReference>
<evidence type="ECO:0000256" key="7">
    <source>
        <dbReference type="ARBA" id="ARBA00023163"/>
    </source>
</evidence>
<dbReference type="GO" id="GO:0043565">
    <property type="term" value="F:sequence-specific DNA binding"/>
    <property type="evidence" value="ECO:0007669"/>
    <property type="project" value="InterPro"/>
</dbReference>
<sequence>MGPDTNNRCGRGAPSICDTASRPTRRSSEGKETDAGMVSTRRPAKRRRSDASTSESSTSTTPTGTCSPELPPVPSRQCLICGDKATGLHYGVLSCEGCKGFFMRSVLNRSTYKCKNHGRCVMNKRSRNRCQYCRLSQCLKIGMNKGAIREDRMPGGRSRHVGQYKYSQQKMERILSGYYSDSDTESAQSLSPSHLSDGAESIECKSASDARPICQCPQDILDNHNLRLWRLALPRLLELDQNPLLTVFPNCDGQLSDGDMLSLINDLAIELCKRQSGWVKNLPIYGSIPLSDIASLTTDSFFEVTILSSLMMRRNGLASHLRQAMTRYQPSKESLQAQSKSLTAAFYQVCSKILQLRLTMEEFACLKALSFLQPDRLNCQHQCLVSHHRDKYENLVRDISSSSGGTLDPERASNIIKVRCLLTAVSAELREMPLDDLPVVLKCLFNIEMKPSK</sequence>
<dbReference type="PROSITE" id="PS51843">
    <property type="entry name" value="NR_LBD"/>
    <property type="match status" value="1"/>
</dbReference>
<evidence type="ECO:0000256" key="3">
    <source>
        <dbReference type="ARBA" id="ARBA00022771"/>
    </source>
</evidence>
<evidence type="ECO:0000256" key="11">
    <source>
        <dbReference type="SAM" id="MobiDB-lite"/>
    </source>
</evidence>
<keyword evidence="9 10" id="KW-0539">Nucleus</keyword>
<evidence type="ECO:0000256" key="9">
    <source>
        <dbReference type="ARBA" id="ARBA00023242"/>
    </source>
</evidence>
<dbReference type="CDD" id="cd06916">
    <property type="entry name" value="NR_DBD_like"/>
    <property type="match status" value="1"/>
</dbReference>
<dbReference type="KEGG" id="lak:106179265"/>
<dbReference type="STRING" id="7574.A0A1S3K6K2"/>
<feature type="domain" description="NR LBD" evidence="13">
    <location>
        <begin position="217"/>
        <end position="453"/>
    </location>
</feature>
<evidence type="ECO:0000256" key="10">
    <source>
        <dbReference type="RuleBase" id="RU004334"/>
    </source>
</evidence>
<dbReference type="InterPro" id="IPR001628">
    <property type="entry name" value="Znf_hrmn_rcpt"/>
</dbReference>
<accession>A0A1S3K6K2</accession>